<evidence type="ECO:0000259" key="2">
    <source>
        <dbReference type="Pfam" id="PF14232"/>
    </source>
</evidence>
<name>A0ABQ6G5K5_9CHLR</name>
<reference evidence="3 4" key="1">
    <citation type="submission" date="2023-02" db="EMBL/GenBank/DDBJ databases">
        <title>Dictyobacter halimunensis sp. nov., a new member of the class Ktedonobacteria from forest soil in a geothermal area.</title>
        <authorList>
            <person name="Rachmania M.K."/>
            <person name="Ningsih F."/>
            <person name="Sakai Y."/>
            <person name="Yabe S."/>
            <person name="Yokota A."/>
            <person name="Sjamsuridzal W."/>
        </authorList>
    </citation>
    <scope>NUCLEOTIDE SEQUENCE [LARGE SCALE GENOMIC DNA]</scope>
    <source>
        <strain evidence="3 4">S3.2.2.5</strain>
    </source>
</reference>
<gene>
    <name evidence="3" type="ORF">KDH_68920</name>
</gene>
<dbReference type="Proteomes" id="UP001344906">
    <property type="component" value="Unassembled WGS sequence"/>
</dbReference>
<accession>A0ABQ6G5K5</accession>
<dbReference type="InterPro" id="IPR025951">
    <property type="entry name" value="GXWXG_dom"/>
</dbReference>
<protein>
    <recommendedName>
        <fullName evidence="5">GXWXG domain-containing protein</fullName>
    </recommendedName>
</protein>
<evidence type="ECO:0000313" key="4">
    <source>
        <dbReference type="Proteomes" id="UP001344906"/>
    </source>
</evidence>
<comment type="caution">
    <text evidence="3">The sequence shown here is derived from an EMBL/GenBank/DDBJ whole genome shotgun (WGS) entry which is preliminary data.</text>
</comment>
<dbReference type="Gene3D" id="2.40.128.580">
    <property type="entry name" value="GXWXG domain"/>
    <property type="match status" value="1"/>
</dbReference>
<feature type="domain" description="DUF4334" evidence="2">
    <location>
        <begin position="128"/>
        <end position="182"/>
    </location>
</feature>
<evidence type="ECO:0008006" key="5">
    <source>
        <dbReference type="Google" id="ProtNLM"/>
    </source>
</evidence>
<evidence type="ECO:0000259" key="1">
    <source>
        <dbReference type="Pfam" id="PF14231"/>
    </source>
</evidence>
<feature type="domain" description="GXWXG" evidence="1">
    <location>
        <begin position="27"/>
        <end position="84"/>
    </location>
</feature>
<sequence length="183" mass="21208">MSEVRDANVSLEGAHRDRMSQQEALALCDALPSVDIETLTGLWRGSEVSTNHPMDGLLAACGWYGKEFIDRDNVHPLLFADRRGELFAIDPQRLPLSMGLKLRFFLRTPLTHRAVLLLRILLQTRRTRARVRMLEYRGKLSATMIYDNLPIYDTFRLIDHNTLLGIMDYKGMEQPFFFKLRRV</sequence>
<dbReference type="EMBL" id="BSRI01000002">
    <property type="protein sequence ID" value="GLV60069.1"/>
    <property type="molecule type" value="Genomic_DNA"/>
</dbReference>
<keyword evidence="4" id="KW-1185">Reference proteome</keyword>
<proteinExistence type="predicted"/>
<organism evidence="3 4">
    <name type="scientific">Dictyobacter halimunensis</name>
    <dbReference type="NCBI Taxonomy" id="3026934"/>
    <lineage>
        <taxon>Bacteria</taxon>
        <taxon>Bacillati</taxon>
        <taxon>Chloroflexota</taxon>
        <taxon>Ktedonobacteria</taxon>
        <taxon>Ktedonobacterales</taxon>
        <taxon>Dictyobacteraceae</taxon>
        <taxon>Dictyobacter</taxon>
    </lineage>
</organism>
<dbReference type="Pfam" id="PF14232">
    <property type="entry name" value="DUF4334"/>
    <property type="match status" value="1"/>
</dbReference>
<dbReference type="InterPro" id="IPR025568">
    <property type="entry name" value="DUF4334"/>
</dbReference>
<dbReference type="Pfam" id="PF14231">
    <property type="entry name" value="GXWXG"/>
    <property type="match status" value="1"/>
</dbReference>
<evidence type="ECO:0000313" key="3">
    <source>
        <dbReference type="EMBL" id="GLV60069.1"/>
    </source>
</evidence>